<gene>
    <name evidence="2" type="ORF">PSALAMII_LOCUS501</name>
</gene>
<dbReference type="OrthoDB" id="937291at2759"/>
<reference evidence="2" key="1">
    <citation type="submission" date="2021-07" db="EMBL/GenBank/DDBJ databases">
        <authorList>
            <person name="Branca A.L. A."/>
        </authorList>
    </citation>
    <scope>NUCLEOTIDE SEQUENCE</scope>
</reference>
<feature type="non-terminal residue" evidence="2">
    <location>
        <position position="1"/>
    </location>
</feature>
<evidence type="ECO:0000256" key="1">
    <source>
        <dbReference type="SAM" id="MobiDB-lite"/>
    </source>
</evidence>
<accession>A0A9W4I8L0</accession>
<dbReference type="EMBL" id="CAJVPG010000019">
    <property type="protein sequence ID" value="CAG8241171.1"/>
    <property type="molecule type" value="Genomic_DNA"/>
</dbReference>
<dbReference type="Proteomes" id="UP001152649">
    <property type="component" value="Unassembled WGS sequence"/>
</dbReference>
<evidence type="ECO:0000313" key="2">
    <source>
        <dbReference type="EMBL" id="CAG8241171.1"/>
    </source>
</evidence>
<keyword evidence="3" id="KW-1185">Reference proteome</keyword>
<protein>
    <submittedName>
        <fullName evidence="2">Uncharacterized protein</fullName>
    </submittedName>
</protein>
<evidence type="ECO:0000313" key="3">
    <source>
        <dbReference type="Proteomes" id="UP001152649"/>
    </source>
</evidence>
<dbReference type="AlphaFoldDB" id="A0A9W4I8L0"/>
<feature type="region of interest" description="Disordered" evidence="1">
    <location>
        <begin position="181"/>
        <end position="201"/>
    </location>
</feature>
<sequence length="227" mass="24808">SAESLQQSQIPVRVTAGFLRQSVFKAFFGYLWNSNGQTYGGDPAENTDIQNYGEHLNQGDVVRNVTAIPDMNVDSGSVTESPVAASTALAHNAVAVAPAANQPPVFCVMNITLGENTQSVGLPIDESFFQDFSSGLSSNNFSVQQMDGRHIHPGECYSYYVDYPSSQLHANLKNQYPEYESVPSQMGIGSKRHRTGENDQQMASAMAWLQEQISKLKDLYGSEEGEL</sequence>
<proteinExistence type="predicted"/>
<organism evidence="2 3">
    <name type="scientific">Penicillium salamii</name>
    <dbReference type="NCBI Taxonomy" id="1612424"/>
    <lineage>
        <taxon>Eukaryota</taxon>
        <taxon>Fungi</taxon>
        <taxon>Dikarya</taxon>
        <taxon>Ascomycota</taxon>
        <taxon>Pezizomycotina</taxon>
        <taxon>Eurotiomycetes</taxon>
        <taxon>Eurotiomycetidae</taxon>
        <taxon>Eurotiales</taxon>
        <taxon>Aspergillaceae</taxon>
        <taxon>Penicillium</taxon>
    </lineage>
</organism>
<comment type="caution">
    <text evidence="2">The sequence shown here is derived from an EMBL/GenBank/DDBJ whole genome shotgun (WGS) entry which is preliminary data.</text>
</comment>
<name>A0A9W4I8L0_9EURO</name>